<evidence type="ECO:0000313" key="2">
    <source>
        <dbReference type="EMBL" id="KAE8076803.1"/>
    </source>
</evidence>
<dbReference type="Proteomes" id="UP000327013">
    <property type="component" value="Chromosome 6"/>
</dbReference>
<evidence type="ECO:0000313" key="3">
    <source>
        <dbReference type="Proteomes" id="UP000327013"/>
    </source>
</evidence>
<dbReference type="EMBL" id="CM017326">
    <property type="protein sequence ID" value="KAE8076803.1"/>
    <property type="molecule type" value="Genomic_DNA"/>
</dbReference>
<proteinExistence type="predicted"/>
<protein>
    <submittedName>
        <fullName evidence="2">Uncharacterized protein</fullName>
    </submittedName>
</protein>
<feature type="region of interest" description="Disordered" evidence="1">
    <location>
        <begin position="99"/>
        <end position="121"/>
    </location>
</feature>
<sequence length="121" mass="13264">MNVTVNKNASGGDDSNMVFNEKILTPKGSNIYVGQWDSIKEKMTWQAVEKGAEVVGKFNLESSINHVEVRSPKIMTDKKIEVERGPFMSSSLKMEIVAGNHAGKKIKKHGDTKGDNKGAKS</sequence>
<reference evidence="2 3" key="1">
    <citation type="submission" date="2019-06" db="EMBL/GenBank/DDBJ databases">
        <title>A chromosomal-level reference genome of Carpinus fangiana (Coryloideae, Betulaceae).</title>
        <authorList>
            <person name="Yang X."/>
            <person name="Wang Z."/>
            <person name="Zhang L."/>
            <person name="Hao G."/>
            <person name="Liu J."/>
            <person name="Yang Y."/>
        </authorList>
    </citation>
    <scope>NUCLEOTIDE SEQUENCE [LARGE SCALE GENOMIC DNA]</scope>
    <source>
        <strain evidence="2">Cfa_2016G</strain>
        <tissue evidence="2">Leaf</tissue>
    </source>
</reference>
<accession>A0A5N6RCT4</accession>
<keyword evidence="3" id="KW-1185">Reference proteome</keyword>
<feature type="compositionally biased region" description="Basic and acidic residues" evidence="1">
    <location>
        <begin position="109"/>
        <end position="121"/>
    </location>
</feature>
<gene>
    <name evidence="2" type="ORF">FH972_015428</name>
</gene>
<evidence type="ECO:0000256" key="1">
    <source>
        <dbReference type="SAM" id="MobiDB-lite"/>
    </source>
</evidence>
<organism evidence="2 3">
    <name type="scientific">Carpinus fangiana</name>
    <dbReference type="NCBI Taxonomy" id="176857"/>
    <lineage>
        <taxon>Eukaryota</taxon>
        <taxon>Viridiplantae</taxon>
        <taxon>Streptophyta</taxon>
        <taxon>Embryophyta</taxon>
        <taxon>Tracheophyta</taxon>
        <taxon>Spermatophyta</taxon>
        <taxon>Magnoliopsida</taxon>
        <taxon>eudicotyledons</taxon>
        <taxon>Gunneridae</taxon>
        <taxon>Pentapetalae</taxon>
        <taxon>rosids</taxon>
        <taxon>fabids</taxon>
        <taxon>Fagales</taxon>
        <taxon>Betulaceae</taxon>
        <taxon>Carpinus</taxon>
    </lineage>
</organism>
<name>A0A5N6RCT4_9ROSI</name>
<dbReference type="AlphaFoldDB" id="A0A5N6RCT4"/>